<protein>
    <submittedName>
        <fullName evidence="1">Uncharacterized protein</fullName>
    </submittedName>
</protein>
<reference evidence="1 2" key="1">
    <citation type="submission" date="2024-03" db="EMBL/GenBank/DDBJ databases">
        <title>Natural products discovery in diverse microorganisms through a two-stage MS feature dereplication strategy.</title>
        <authorList>
            <person name="Zhang R."/>
        </authorList>
    </citation>
    <scope>NUCLEOTIDE SEQUENCE [LARGE SCALE GENOMIC DNA]</scope>
    <source>
        <strain evidence="1 2">18930</strain>
    </source>
</reference>
<keyword evidence="2" id="KW-1185">Reference proteome</keyword>
<sequence>MISRRPGRIADDSLDWFRLHAGMDTSDGIKCSHKYVDPAYIPDAGTEPRTQELHAEGQTWYQYWSDGNGSRIDRLLRASDPEDTSTAETYHHTHGWIRSDDAPGTLMRARIFGDWDRITEDEAMRAIKIEHRPETWHQNKSYRRDAVSRCCSDIRR</sequence>
<dbReference type="RefSeq" id="WP_338887827.1">
    <property type="nucleotide sequence ID" value="NZ_CP147846.1"/>
</dbReference>
<gene>
    <name evidence="1" type="ORF">WDS16_22395</name>
</gene>
<dbReference type="EMBL" id="CP147846">
    <property type="protein sequence ID" value="WXG67940.1"/>
    <property type="molecule type" value="Genomic_DNA"/>
</dbReference>
<proteinExistence type="predicted"/>
<name>A0ABZ2PI68_9NOCA</name>
<dbReference type="Proteomes" id="UP001432000">
    <property type="component" value="Chromosome"/>
</dbReference>
<accession>A0ABZ2PI68</accession>
<evidence type="ECO:0000313" key="2">
    <source>
        <dbReference type="Proteomes" id="UP001432000"/>
    </source>
</evidence>
<organism evidence="1 2">
    <name type="scientific">Rhodococcus sovatensis</name>
    <dbReference type="NCBI Taxonomy" id="1805840"/>
    <lineage>
        <taxon>Bacteria</taxon>
        <taxon>Bacillati</taxon>
        <taxon>Actinomycetota</taxon>
        <taxon>Actinomycetes</taxon>
        <taxon>Mycobacteriales</taxon>
        <taxon>Nocardiaceae</taxon>
        <taxon>Rhodococcus</taxon>
    </lineage>
</organism>
<evidence type="ECO:0000313" key="1">
    <source>
        <dbReference type="EMBL" id="WXG67940.1"/>
    </source>
</evidence>